<sequence length="70" mass="7050">MRGGCDAKGGAASGEVAPSPSPSGSDDRPAGSRGDPGRSSRDGVGFPLESCAPFCTLWIGSVRRSREADP</sequence>
<gene>
    <name evidence="2" type="ORF">F8B43_0375</name>
</gene>
<reference evidence="2 3" key="1">
    <citation type="submission" date="2019-10" db="EMBL/GenBank/DDBJ databases">
        <title>Draft Genome Sequence of the Caffeine Degrading Methylotroph Methylorubrum populi PINKEL.</title>
        <authorList>
            <person name="Dawson S.C."/>
            <person name="Zhang X."/>
            <person name="Wright M.E."/>
            <person name="Sharma G."/>
            <person name="Langner J.T."/>
            <person name="Ditty J.L."/>
            <person name="Subuyuj G.A."/>
        </authorList>
    </citation>
    <scope>NUCLEOTIDE SEQUENCE [LARGE SCALE GENOMIC DNA]</scope>
    <source>
        <strain evidence="2 3">Pinkel</strain>
    </source>
</reference>
<evidence type="ECO:0000313" key="3">
    <source>
        <dbReference type="Proteomes" id="UP000469949"/>
    </source>
</evidence>
<dbReference type="EMBL" id="WEKV01000003">
    <property type="protein sequence ID" value="KAB7787441.1"/>
    <property type="molecule type" value="Genomic_DNA"/>
</dbReference>
<evidence type="ECO:0000313" key="2">
    <source>
        <dbReference type="EMBL" id="KAB7787441.1"/>
    </source>
</evidence>
<proteinExistence type="predicted"/>
<feature type="region of interest" description="Disordered" evidence="1">
    <location>
        <begin position="1"/>
        <end position="49"/>
    </location>
</feature>
<feature type="compositionally biased region" description="Basic and acidic residues" evidence="1">
    <location>
        <begin position="25"/>
        <end position="41"/>
    </location>
</feature>
<organism evidence="2 3">
    <name type="scientific">Methylorubrum populi</name>
    <dbReference type="NCBI Taxonomy" id="223967"/>
    <lineage>
        <taxon>Bacteria</taxon>
        <taxon>Pseudomonadati</taxon>
        <taxon>Pseudomonadota</taxon>
        <taxon>Alphaproteobacteria</taxon>
        <taxon>Hyphomicrobiales</taxon>
        <taxon>Methylobacteriaceae</taxon>
        <taxon>Methylorubrum</taxon>
    </lineage>
</organism>
<evidence type="ECO:0000256" key="1">
    <source>
        <dbReference type="SAM" id="MobiDB-lite"/>
    </source>
</evidence>
<protein>
    <submittedName>
        <fullName evidence="2">Uncharacterized protein</fullName>
    </submittedName>
</protein>
<comment type="caution">
    <text evidence="2">The sequence shown here is derived from an EMBL/GenBank/DDBJ whole genome shotgun (WGS) entry which is preliminary data.</text>
</comment>
<name>A0A833JA94_9HYPH</name>
<accession>A0A833JA94</accession>
<dbReference type="AlphaFoldDB" id="A0A833JA94"/>
<dbReference type="Proteomes" id="UP000469949">
    <property type="component" value="Unassembled WGS sequence"/>
</dbReference>